<organism evidence="2 3">
    <name type="scientific">Candidatus Segetimicrobium genomatis</name>
    <dbReference type="NCBI Taxonomy" id="2569760"/>
    <lineage>
        <taxon>Bacteria</taxon>
        <taxon>Bacillati</taxon>
        <taxon>Candidatus Sysuimicrobiota</taxon>
        <taxon>Candidatus Sysuimicrobiia</taxon>
        <taxon>Candidatus Sysuimicrobiales</taxon>
        <taxon>Candidatus Segetimicrobiaceae</taxon>
        <taxon>Candidatus Segetimicrobium</taxon>
    </lineage>
</organism>
<dbReference type="InterPro" id="IPR012334">
    <property type="entry name" value="Pectin_lyas_fold"/>
</dbReference>
<dbReference type="SUPFAM" id="SSF51126">
    <property type="entry name" value="Pectin lyase-like"/>
    <property type="match status" value="1"/>
</dbReference>
<evidence type="ECO:0000313" key="2">
    <source>
        <dbReference type="EMBL" id="TMI89970.1"/>
    </source>
</evidence>
<evidence type="ECO:0000256" key="1">
    <source>
        <dbReference type="SAM" id="SignalP"/>
    </source>
</evidence>
<feature type="signal peptide" evidence="1">
    <location>
        <begin position="1"/>
        <end position="35"/>
    </location>
</feature>
<dbReference type="InterPro" id="IPR006626">
    <property type="entry name" value="PbH1"/>
</dbReference>
<dbReference type="EMBL" id="VBAK01000116">
    <property type="protein sequence ID" value="TMI89970.1"/>
    <property type="molecule type" value="Genomic_DNA"/>
</dbReference>
<feature type="chain" id="PRO_5022180533" description="Right handed beta helix domain-containing protein" evidence="1">
    <location>
        <begin position="36"/>
        <end position="560"/>
    </location>
</feature>
<protein>
    <recommendedName>
        <fullName evidence="4">Right handed beta helix domain-containing protein</fullName>
    </recommendedName>
</protein>
<evidence type="ECO:0008006" key="4">
    <source>
        <dbReference type="Google" id="ProtNLM"/>
    </source>
</evidence>
<gene>
    <name evidence="2" type="ORF">E6H00_08065</name>
</gene>
<keyword evidence="1" id="KW-0732">Signal</keyword>
<dbReference type="AlphaFoldDB" id="A0A537K2I8"/>
<dbReference type="InterPro" id="IPR011050">
    <property type="entry name" value="Pectin_lyase_fold/virulence"/>
</dbReference>
<sequence length="560" mass="59125">MRPLPRRIPGSGPTIRLRVCAVLVAAGLSVARAPAGAHGAAGPTRPELPRARVDTTYVPPSGRTIAVPAGGDVQAALNSARPGDVIALAAGAKFTGPFVLPNKPGAGWITLRTGAPDGALPPPGTRIDPSYAGVMPKLIAPGPPAIQTAPGAHHYRFIGIEFAPTPGQNNALGLTLIQLGSGETSVQALPHHIIIDRCYIHGDPAAGARRGIEMDSASSAVIDSYLSDFKLTISEALPIQSHNGPGPFEIVNNYLEGAGMGVMFGGADPTIPNLVASDIEIRGNLFARPLSWRIGDPTYARTPWVVKNLFELKNARRVLIDGNVFEDNWKQGDQDGFAIVFTPRNQSGGSPWSTVEDVTFTHNIVRHSTAGVHILGWDYTYPSRQTQRVLIQNNLFIDIGAFANNGGSVGRLFMLADGSANVVIDHNTAFQDESPVYAQVHNPRLAVSTGFVYTNNLTLNNEGVRGDKTEGVMDALSTYFPGAVFAGNVLVGGDPSSYPPNNFFPSMLGDVAFVNFAGGDYRLARSSAYRNAGVDGREIGADPGAISAAISSWSRTASRP</sequence>
<reference evidence="2 3" key="1">
    <citation type="journal article" date="2019" name="Nat. Microbiol.">
        <title>Mediterranean grassland soil C-N compound turnover is dependent on rainfall and depth, and is mediated by genomically divergent microorganisms.</title>
        <authorList>
            <person name="Diamond S."/>
            <person name="Andeer P.F."/>
            <person name="Li Z."/>
            <person name="Crits-Christoph A."/>
            <person name="Burstein D."/>
            <person name="Anantharaman K."/>
            <person name="Lane K.R."/>
            <person name="Thomas B.C."/>
            <person name="Pan C."/>
            <person name="Northen T.R."/>
            <person name="Banfield J.F."/>
        </authorList>
    </citation>
    <scope>NUCLEOTIDE SEQUENCE [LARGE SCALE GENOMIC DNA]</scope>
    <source>
        <strain evidence="2">NP_3</strain>
    </source>
</reference>
<proteinExistence type="predicted"/>
<dbReference type="Gene3D" id="2.160.20.10">
    <property type="entry name" value="Single-stranded right-handed beta-helix, Pectin lyase-like"/>
    <property type="match status" value="1"/>
</dbReference>
<dbReference type="SMART" id="SM00710">
    <property type="entry name" value="PbH1"/>
    <property type="match status" value="4"/>
</dbReference>
<accession>A0A537K2I8</accession>
<name>A0A537K2I8_9BACT</name>
<evidence type="ECO:0000313" key="3">
    <source>
        <dbReference type="Proteomes" id="UP000318509"/>
    </source>
</evidence>
<comment type="caution">
    <text evidence="2">The sequence shown here is derived from an EMBL/GenBank/DDBJ whole genome shotgun (WGS) entry which is preliminary data.</text>
</comment>
<dbReference type="Proteomes" id="UP000318509">
    <property type="component" value="Unassembled WGS sequence"/>
</dbReference>